<gene>
    <name evidence="1" type="ORF">TPC1_31115</name>
</gene>
<organism evidence="1">
    <name type="scientific">Trepomonas sp. PC1</name>
    <dbReference type="NCBI Taxonomy" id="1076344"/>
    <lineage>
        <taxon>Eukaryota</taxon>
        <taxon>Metamonada</taxon>
        <taxon>Diplomonadida</taxon>
        <taxon>Hexamitidae</taxon>
        <taxon>Hexamitinae</taxon>
        <taxon>Trepomonas</taxon>
    </lineage>
</organism>
<name>A0A146JXG3_9EUKA</name>
<reference evidence="1" key="1">
    <citation type="submission" date="2015-07" db="EMBL/GenBank/DDBJ databases">
        <title>Adaptation to a free-living lifestyle via gene acquisitions in the diplomonad Trepomonas sp. PC1.</title>
        <authorList>
            <person name="Xu F."/>
            <person name="Jerlstrom-Hultqvist J."/>
            <person name="Kolisko M."/>
            <person name="Simpson A.G.B."/>
            <person name="Roger A.J."/>
            <person name="Svard S.G."/>
            <person name="Andersson J.O."/>
        </authorList>
    </citation>
    <scope>NUCLEOTIDE SEQUENCE</scope>
    <source>
        <strain evidence="1">PC1</strain>
    </source>
</reference>
<feature type="non-terminal residue" evidence="1">
    <location>
        <position position="412"/>
    </location>
</feature>
<dbReference type="AlphaFoldDB" id="A0A146JXG3"/>
<protein>
    <submittedName>
        <fullName evidence="1">Uncharacterized protein</fullName>
    </submittedName>
</protein>
<dbReference type="EMBL" id="GDID01007216">
    <property type="protein sequence ID" value="JAP89390.1"/>
    <property type="molecule type" value="Transcribed_RNA"/>
</dbReference>
<accession>A0A146JXG3</accession>
<feature type="non-terminal residue" evidence="1">
    <location>
        <position position="1"/>
    </location>
</feature>
<proteinExistence type="predicted"/>
<sequence length="412" mass="48764">YKQIQRNDLTLSDLIKFKRKSTPQVLSSTFNIRQPLTKIQLEQQKISPKINSAQQSPNMSLQSIQLLQTSPDDKFALPRAQSLIKTVKKYKIQNPKPIKSQNQMGLYNLQQLQQQNNEQIDRELSLQLSTRENRAPFQFHTKLSGQQLLKRINRMFQEQEDPVQIDRPVQDLKLQEPKKEIIQEVKQTKTFEEIMNEIDDKRRYFDCQFDSQYQLVSYQLLVATIVRQASHVQIKHVLQSILLIDYIKQACQECEENIASMNEVLGQQIQFQTSHQMYIAQIFSLEQLIIQAFQCIKSKQQFSGFVKRADQIRQQIMVPLLTMKKEIMSKEQLDYEKQKQLHLSQETVYKLEKLYNDQRVLENLNTEKLQNCLQVEEDYQKELRKVTDAVSLIQIIQEQDKTRSGWRELLDQ</sequence>
<evidence type="ECO:0000313" key="1">
    <source>
        <dbReference type="EMBL" id="JAP89390.1"/>
    </source>
</evidence>